<proteinExistence type="predicted"/>
<dbReference type="AlphaFoldDB" id="A0A915P402"/>
<name>A0A915P402_9BILA</name>
<organism evidence="3 4">
    <name type="scientific">Meloidogyne floridensis</name>
    <dbReference type="NCBI Taxonomy" id="298350"/>
    <lineage>
        <taxon>Eukaryota</taxon>
        <taxon>Metazoa</taxon>
        <taxon>Ecdysozoa</taxon>
        <taxon>Nematoda</taxon>
        <taxon>Chromadorea</taxon>
        <taxon>Rhabditida</taxon>
        <taxon>Tylenchina</taxon>
        <taxon>Tylenchomorpha</taxon>
        <taxon>Tylenchoidea</taxon>
        <taxon>Meloidogynidae</taxon>
        <taxon>Meloidogyninae</taxon>
        <taxon>Meloidogyne</taxon>
    </lineage>
</organism>
<evidence type="ECO:0000256" key="2">
    <source>
        <dbReference type="SAM" id="Phobius"/>
    </source>
</evidence>
<dbReference type="Proteomes" id="UP000887560">
    <property type="component" value="Unplaced"/>
</dbReference>
<feature type="transmembrane region" description="Helical" evidence="2">
    <location>
        <begin position="50"/>
        <end position="72"/>
    </location>
</feature>
<evidence type="ECO:0000313" key="4">
    <source>
        <dbReference type="WBParaSite" id="scf7180000423783.g11605"/>
    </source>
</evidence>
<evidence type="ECO:0000313" key="3">
    <source>
        <dbReference type="Proteomes" id="UP000887560"/>
    </source>
</evidence>
<reference evidence="4" key="1">
    <citation type="submission" date="2022-11" db="UniProtKB">
        <authorList>
            <consortium name="WormBaseParasite"/>
        </authorList>
    </citation>
    <scope>IDENTIFICATION</scope>
</reference>
<keyword evidence="1" id="KW-0175">Coiled coil</keyword>
<dbReference type="WBParaSite" id="scf7180000423783.g11605">
    <property type="protein sequence ID" value="scf7180000423783.g11605"/>
    <property type="gene ID" value="scf7180000423783.g11605"/>
</dbReference>
<accession>A0A915P402</accession>
<keyword evidence="2" id="KW-0812">Transmembrane</keyword>
<evidence type="ECO:0000256" key="1">
    <source>
        <dbReference type="SAM" id="Coils"/>
    </source>
</evidence>
<feature type="coiled-coil region" evidence="1">
    <location>
        <begin position="78"/>
        <end position="109"/>
    </location>
</feature>
<keyword evidence="3" id="KW-1185">Reference proteome</keyword>
<keyword evidence="2" id="KW-1133">Transmembrane helix</keyword>
<protein>
    <submittedName>
        <fullName evidence="4">Uncharacterized protein</fullName>
    </submittedName>
</protein>
<sequence length="145" mass="17811">MKSKNKKLPLELLVDIFEATDSTILEFTKKVFFNNDKPLMLKQKEFEKLWINYVNKLLTSSSIVYIFVGIIFKRRWLLICEEREKVQLHERLMEENKELLNVLKEFIKREERRRENVFKEKIEEEYGEFKTRIFKRRKSEGDKDE</sequence>
<keyword evidence="2" id="KW-0472">Membrane</keyword>